<dbReference type="InterPro" id="IPR052969">
    <property type="entry name" value="Thr-specific_kinase-like"/>
</dbReference>
<keyword evidence="3" id="KW-0732">Signal</keyword>
<name>A0ABU3E4F5_9FLAO</name>
<feature type="coiled-coil region" evidence="4">
    <location>
        <begin position="204"/>
        <end position="231"/>
    </location>
</feature>
<keyword evidence="4" id="KW-0175">Coiled coil</keyword>
<sequence length="401" mass="44773">MEKITKVCLLLMLFIIIGCNEDSLHEETGDSGEALRNSYSGDSDGGEPSAENPDNGNDGSDSSGQITAGEWNDLENWNYWTDLKNNQEFADRLYHWNFYFSNRISVSVKDLNGMPAIDAVVALKTDDSTTIWAAKSDNKGNAELWINPFEKSTNSDLENYSLWVDGEKLSINLKDFNQGVNEIQIKNTSVAPDNVEIAFIVDATASMSDELEFLKDDLKNIIQQVENSSSSLDILTSSVFYRDVEDDYVVRHSNFTADINTTLNFINNQAADGGGDFPEAVHTALNTTLNDLQWSSNARTRLAFLILDAPPHHNQEVISDIQNSIKQAAEKGIKLIPVTASGIDKETEFLMRYFSMATNSTYVFITDHSGIGNDHIEPSIGEYEVEFLNELLVRLIKQYSE</sequence>
<evidence type="ECO:0000256" key="1">
    <source>
        <dbReference type="ARBA" id="ARBA00004613"/>
    </source>
</evidence>
<dbReference type="InterPro" id="IPR002035">
    <property type="entry name" value="VWF_A"/>
</dbReference>
<gene>
    <name evidence="7" type="ORF">RM549_13845</name>
</gene>
<comment type="caution">
    <text evidence="7">The sequence shown here is derived from an EMBL/GenBank/DDBJ whole genome shotgun (WGS) entry which is preliminary data.</text>
</comment>
<dbReference type="EMBL" id="JAVRHM010000016">
    <property type="protein sequence ID" value="MDT0690876.1"/>
    <property type="molecule type" value="Genomic_DNA"/>
</dbReference>
<evidence type="ECO:0000256" key="3">
    <source>
        <dbReference type="ARBA" id="ARBA00022729"/>
    </source>
</evidence>
<feature type="compositionally biased region" description="Polar residues" evidence="5">
    <location>
        <begin position="52"/>
        <end position="66"/>
    </location>
</feature>
<feature type="region of interest" description="Disordered" evidence="5">
    <location>
        <begin position="27"/>
        <end position="67"/>
    </location>
</feature>
<dbReference type="SUPFAM" id="SSF53300">
    <property type="entry name" value="vWA-like"/>
    <property type="match status" value="1"/>
</dbReference>
<accession>A0ABU3E4F5</accession>
<evidence type="ECO:0000259" key="6">
    <source>
        <dbReference type="PROSITE" id="PS50234"/>
    </source>
</evidence>
<dbReference type="PANTHER" id="PTHR47763">
    <property type="entry name" value="ALPHA-PROTEIN KINASE VWKA"/>
    <property type="match status" value="1"/>
</dbReference>
<proteinExistence type="predicted"/>
<evidence type="ECO:0000256" key="2">
    <source>
        <dbReference type="ARBA" id="ARBA00022525"/>
    </source>
</evidence>
<dbReference type="Proteomes" id="UP001261624">
    <property type="component" value="Unassembled WGS sequence"/>
</dbReference>
<keyword evidence="8" id="KW-1185">Reference proteome</keyword>
<evidence type="ECO:0000256" key="5">
    <source>
        <dbReference type="SAM" id="MobiDB-lite"/>
    </source>
</evidence>
<dbReference type="PROSITE" id="PS50234">
    <property type="entry name" value="VWFA"/>
    <property type="match status" value="1"/>
</dbReference>
<dbReference type="Gene3D" id="3.40.50.410">
    <property type="entry name" value="von Willebrand factor, type A domain"/>
    <property type="match status" value="1"/>
</dbReference>
<dbReference type="RefSeq" id="WP_311685840.1">
    <property type="nucleotide sequence ID" value="NZ_JAVRHM010000016.1"/>
</dbReference>
<dbReference type="PROSITE" id="PS51257">
    <property type="entry name" value="PROKAR_LIPOPROTEIN"/>
    <property type="match status" value="1"/>
</dbReference>
<evidence type="ECO:0000256" key="4">
    <source>
        <dbReference type="SAM" id="Coils"/>
    </source>
</evidence>
<keyword evidence="2" id="KW-0964">Secreted</keyword>
<evidence type="ECO:0000313" key="7">
    <source>
        <dbReference type="EMBL" id="MDT0690876.1"/>
    </source>
</evidence>
<feature type="domain" description="VWFA" evidence="6">
    <location>
        <begin position="196"/>
        <end position="380"/>
    </location>
</feature>
<organism evidence="7 8">
    <name type="scientific">Autumnicola patrickiae</name>
    <dbReference type="NCBI Taxonomy" id="3075591"/>
    <lineage>
        <taxon>Bacteria</taxon>
        <taxon>Pseudomonadati</taxon>
        <taxon>Bacteroidota</taxon>
        <taxon>Flavobacteriia</taxon>
        <taxon>Flavobacteriales</taxon>
        <taxon>Flavobacteriaceae</taxon>
        <taxon>Autumnicola</taxon>
    </lineage>
</organism>
<evidence type="ECO:0000313" key="8">
    <source>
        <dbReference type="Proteomes" id="UP001261624"/>
    </source>
</evidence>
<comment type="subcellular location">
    <subcellularLocation>
        <location evidence="1">Secreted</location>
    </subcellularLocation>
</comment>
<protein>
    <recommendedName>
        <fullName evidence="6">VWFA domain-containing protein</fullName>
    </recommendedName>
</protein>
<dbReference type="InterPro" id="IPR036465">
    <property type="entry name" value="vWFA_dom_sf"/>
</dbReference>
<reference evidence="7 8" key="1">
    <citation type="submission" date="2023-09" db="EMBL/GenBank/DDBJ databases">
        <authorList>
            <person name="Rey-Velasco X."/>
        </authorList>
    </citation>
    <scope>NUCLEOTIDE SEQUENCE [LARGE SCALE GENOMIC DNA]</scope>
    <source>
        <strain evidence="7 8">F188</strain>
    </source>
</reference>
<dbReference type="Pfam" id="PF25106">
    <property type="entry name" value="VWA_4"/>
    <property type="match status" value="1"/>
</dbReference>
<dbReference type="SMART" id="SM00327">
    <property type="entry name" value="VWA"/>
    <property type="match status" value="1"/>
</dbReference>
<dbReference type="PANTHER" id="PTHR47763:SF1">
    <property type="entry name" value="DUF659 DOMAIN-CONTAINING PROTEIN"/>
    <property type="match status" value="1"/>
</dbReference>
<dbReference type="InterPro" id="IPR056861">
    <property type="entry name" value="HMCN1-like_VWA"/>
</dbReference>